<reference evidence="2" key="1">
    <citation type="journal article" date="2017" name="Nat. Commun.">
        <title>The North American bullfrog draft genome provides insight into hormonal regulation of long noncoding RNA.</title>
        <authorList>
            <person name="Hammond S.A."/>
            <person name="Warren R.L."/>
            <person name="Vandervalk B.P."/>
            <person name="Kucuk E."/>
            <person name="Khan H."/>
            <person name="Gibb E.A."/>
            <person name="Pandoh P."/>
            <person name="Kirk H."/>
            <person name="Zhao Y."/>
            <person name="Jones M."/>
            <person name="Mungall A.J."/>
            <person name="Coope R."/>
            <person name="Pleasance S."/>
            <person name="Moore R.A."/>
            <person name="Holt R.A."/>
            <person name="Round J.M."/>
            <person name="Ohora S."/>
            <person name="Walle B.V."/>
            <person name="Veldhoen N."/>
            <person name="Helbing C.C."/>
            <person name="Birol I."/>
        </authorList>
    </citation>
    <scope>NUCLEOTIDE SEQUENCE [LARGE SCALE GENOMIC DNA]</scope>
</reference>
<evidence type="ECO:0000313" key="2">
    <source>
        <dbReference type="Proteomes" id="UP000228934"/>
    </source>
</evidence>
<proteinExistence type="predicted"/>
<keyword evidence="2" id="KW-1185">Reference proteome</keyword>
<sequence>MLLVASKDFLVGNIHPLVGAHTHQQLEVDTHNPEDTLLLVAILVGCLHILLKVLDMELRVKVQDMELRVKVQDMGLQVKVQDMELQVKAQDMELLPVPQVMDNQLERQAMVDLVTVPSLVDLELQQEDSLGLEDTVLHQVVPLQLVGMVHHLVGLQDMEDTSNLLDRAMEEAHQVRGMVYQILQTISVEMFVFVQPQFQESGM</sequence>
<protein>
    <submittedName>
        <fullName evidence="1">Uncharacterized protein</fullName>
    </submittedName>
</protein>
<name>A0A2G9QC83_AQUCT</name>
<organism evidence="1 2">
    <name type="scientific">Aquarana catesbeiana</name>
    <name type="common">American bullfrog</name>
    <name type="synonym">Rana catesbeiana</name>
    <dbReference type="NCBI Taxonomy" id="8400"/>
    <lineage>
        <taxon>Eukaryota</taxon>
        <taxon>Metazoa</taxon>
        <taxon>Chordata</taxon>
        <taxon>Craniata</taxon>
        <taxon>Vertebrata</taxon>
        <taxon>Euteleostomi</taxon>
        <taxon>Amphibia</taxon>
        <taxon>Batrachia</taxon>
        <taxon>Anura</taxon>
        <taxon>Neobatrachia</taxon>
        <taxon>Ranoidea</taxon>
        <taxon>Ranidae</taxon>
        <taxon>Aquarana</taxon>
    </lineage>
</organism>
<accession>A0A2G9QC83</accession>
<dbReference type="EMBL" id="KZ037984">
    <property type="protein sequence ID" value="PIO13217.1"/>
    <property type="molecule type" value="Genomic_DNA"/>
</dbReference>
<gene>
    <name evidence="1" type="ORF">AB205_0087300</name>
</gene>
<dbReference type="AlphaFoldDB" id="A0A2G9QC83"/>
<evidence type="ECO:0000313" key="1">
    <source>
        <dbReference type="EMBL" id="PIO13217.1"/>
    </source>
</evidence>
<dbReference type="Proteomes" id="UP000228934">
    <property type="component" value="Unassembled WGS sequence"/>
</dbReference>